<reference evidence="1 2" key="1">
    <citation type="journal article" date="2022" name="Hortic Res">
        <title>A haplotype resolved chromosomal level avocado genome allows analysis of novel avocado genes.</title>
        <authorList>
            <person name="Nath O."/>
            <person name="Fletcher S.J."/>
            <person name="Hayward A."/>
            <person name="Shaw L.M."/>
            <person name="Masouleh A.K."/>
            <person name="Furtado A."/>
            <person name="Henry R.J."/>
            <person name="Mitter N."/>
        </authorList>
    </citation>
    <scope>NUCLEOTIDE SEQUENCE [LARGE SCALE GENOMIC DNA]</scope>
    <source>
        <strain evidence="2">cv. Hass</strain>
    </source>
</reference>
<organism evidence="1 2">
    <name type="scientific">Persea americana</name>
    <name type="common">Avocado</name>
    <dbReference type="NCBI Taxonomy" id="3435"/>
    <lineage>
        <taxon>Eukaryota</taxon>
        <taxon>Viridiplantae</taxon>
        <taxon>Streptophyta</taxon>
        <taxon>Embryophyta</taxon>
        <taxon>Tracheophyta</taxon>
        <taxon>Spermatophyta</taxon>
        <taxon>Magnoliopsida</taxon>
        <taxon>Magnoliidae</taxon>
        <taxon>Laurales</taxon>
        <taxon>Lauraceae</taxon>
        <taxon>Persea</taxon>
    </lineage>
</organism>
<keyword evidence="2" id="KW-1185">Reference proteome</keyword>
<comment type="caution">
    <text evidence="1">The sequence shown here is derived from an EMBL/GenBank/DDBJ whole genome shotgun (WGS) entry which is preliminary data.</text>
</comment>
<dbReference type="Proteomes" id="UP001234297">
    <property type="component" value="Chromosome 1"/>
</dbReference>
<name>A0ACC2MP48_PERAE</name>
<accession>A0ACC2MP48</accession>
<gene>
    <name evidence="1" type="ORF">MRB53_000416</name>
</gene>
<evidence type="ECO:0000313" key="1">
    <source>
        <dbReference type="EMBL" id="KAJ8647393.1"/>
    </source>
</evidence>
<sequence length="1424" mass="156876">MKDEHFSSMEIMEVDHGIEGIENGSRKHSIMAVECVFEGDEAPSSWRDSLTVRGLFASVILGTLFSFIVMNFNLTTGYVPSLNVGAGLLGFFFTKTWMKVSAKLGFKQRPFTRQENTVMQTCIVAASGVALSGGLASNMFAKSRMVASQTGEDHDPANIKSPNMGWMIAFLFAVSFIGVILAEPLRKIMIIDHKLIYPSATATAHIINGFHMPQKAKLIKKQVSTLIKCFSFSFVWSFFKWFYSSGDDCGFESFPTFGLQAYENRFYFDFSATYVGVGMICPYIITISLLVGSILSWGIMWPLITRKKGIWYSEELSDNNLSGLQGYKVFIGISMILGDGLFYFTLILIKAIRDFSKEYRKKNSSHVVSVTDGQEPSLSNVGQSETERLFLTDRVSKKYALIGYIVLTAISAITVPLIIPELKWYHVLVLCMIAPVLIFSNAYGCGLTDWSLATTYGRLTIFAFSLWVGMGDGGVIAGLASGGIMTSIVYLSTDLMQNFKTAYLTHTSPRSVLISEAIGIGLGCLISPCVFWIFYRAIPNEHSYPNQYINPIMFRSIALIGVKGLSSLPQYCLVLCIAFFFASIFVCGLKEIAKHYNMKIYGWMPSMMAMAIPFFIGPYFAIDMCVGSVLKVLWKKNNKGEEAESFITAVASGLICVDGLWKLPYSILALFKVNPPICMKFLSRSTNVKVDRFLEESLKMHQDKHDIESEGFNRKLERNQSELLEKDVALRDPLLQGRSDTSSQTAIIGANVCTIESLDYEVAENDVFKEDWRARNKVQCSYYQAFIVFAGCNLILATASAAICAYIAPAAAGSGIPEVKSYLNGVDAYSILAPSTLFVKIIGSIGGVSAGFVLGKEGPMVHTGACIASLLGQGGSRKYHLTWTWLRYFKNDRDRRDLITCGAAAGVAAAFRAPLGGVLFALEEAASWWRSALLWRTFFTTAVAAVVLRALIGYCRSGKCGLFGEGGLIMFDVSSAITGYSAKDVIVVIVLGIIGGIFGSLYNHLLDKILRKYSVINERGPPFKILLTMAISLLTSCCSYGFPWLGKCTPCPPGLKKDECPTIGRSGNFKRFQCPPGHYNDIASLFLNTNDDAIRNLFSAGTQNEFYMSTLFLFFLCVYCLGLITYGIAVPSGLFIPVILAGSVYGRIVGTLFAPVSDLDAGLFSLLGAASFLGGTMRMTVSVCIILLELTNDLLMLPLVMVVLLISKTVADYFNKGIYDQIVKMKGLPYMDAHPEPYLRNLAAKDVVSAELVSFAGIEKVGNIVHALWTTGHNGFPVVDEPPLANATELCGLVLRSHLLVLLKGKRFSRQRVETGKDFLRRFGAQDFAKAGSGKGLKLEDLDINNEEMEMFLDLHPITNTSPYTVVETMSLAKAAMLFREMGLRHLLVVPKSHGMSPVVGILTRHDFMPEHILRLFPHVKPNK</sequence>
<protein>
    <submittedName>
        <fullName evidence="1">Uncharacterized protein</fullName>
    </submittedName>
</protein>
<proteinExistence type="predicted"/>
<evidence type="ECO:0000313" key="2">
    <source>
        <dbReference type="Proteomes" id="UP001234297"/>
    </source>
</evidence>
<dbReference type="EMBL" id="CM056809">
    <property type="protein sequence ID" value="KAJ8647393.1"/>
    <property type="molecule type" value="Genomic_DNA"/>
</dbReference>